<dbReference type="EMBL" id="JAAFYZ010000002">
    <property type="protein sequence ID" value="MBS2545391.1"/>
    <property type="molecule type" value="Genomic_DNA"/>
</dbReference>
<comment type="caution">
    <text evidence="1">The sequence shown here is derived from an EMBL/GenBank/DDBJ whole genome shotgun (WGS) entry which is preliminary data.</text>
</comment>
<dbReference type="RefSeq" id="WP_212007056.1">
    <property type="nucleotide sequence ID" value="NZ_JAAFYZ010000002.1"/>
</dbReference>
<keyword evidence="2" id="KW-1185">Reference proteome</keyword>
<evidence type="ECO:0000313" key="1">
    <source>
        <dbReference type="EMBL" id="MBS2545391.1"/>
    </source>
</evidence>
<reference evidence="1 2" key="1">
    <citation type="submission" date="2020-02" db="EMBL/GenBank/DDBJ databases">
        <title>Acidophilic actinobacteria isolated from forest soil.</title>
        <authorList>
            <person name="Golinska P."/>
        </authorList>
    </citation>
    <scope>NUCLEOTIDE SEQUENCE [LARGE SCALE GENOMIC DNA]</scope>
    <source>
        <strain evidence="1 2">NL8</strain>
    </source>
</reference>
<organism evidence="1 2">
    <name type="scientific">Catenulispora pinistramenti</name>
    <dbReference type="NCBI Taxonomy" id="2705254"/>
    <lineage>
        <taxon>Bacteria</taxon>
        <taxon>Bacillati</taxon>
        <taxon>Actinomycetota</taxon>
        <taxon>Actinomycetes</taxon>
        <taxon>Catenulisporales</taxon>
        <taxon>Catenulisporaceae</taxon>
        <taxon>Catenulispora</taxon>
    </lineage>
</organism>
<sequence>MTSYAPPPTGGTAADLLAWWQQRARTDRVATSYYTACDMALSELGSESQLREISALTLYVDDLARRAADGCWLGLSESARHHQTLRLRRALSLFSAALRMYGGAPAATSRLLPKPAAGTLTPAVLDGGGEDSSLVAAPEPIAHLVSDEWVLSAATAVLDAASSVAASTSLENLAALSAAISALETALAEAGVAPERIPATAAALTAYIHRRTPRR</sequence>
<gene>
    <name evidence="1" type="ORF">KGQ19_00765</name>
</gene>
<dbReference type="Proteomes" id="UP000730482">
    <property type="component" value="Unassembled WGS sequence"/>
</dbReference>
<name>A0ABS5KJX7_9ACTN</name>
<evidence type="ECO:0000313" key="2">
    <source>
        <dbReference type="Proteomes" id="UP000730482"/>
    </source>
</evidence>
<protein>
    <submittedName>
        <fullName evidence="1">Uncharacterized protein</fullName>
    </submittedName>
</protein>
<proteinExistence type="predicted"/>
<accession>A0ABS5KJX7</accession>